<dbReference type="AlphaFoldDB" id="Q3SS54"/>
<evidence type="ECO:0000256" key="3">
    <source>
        <dbReference type="ARBA" id="ARBA00022801"/>
    </source>
</evidence>
<keyword evidence="2" id="KW-0645">Protease</keyword>
<dbReference type="InterPro" id="IPR054613">
    <property type="entry name" value="Peptidase_S78_dom"/>
</dbReference>
<reference evidence="6" key="1">
    <citation type="submission" date="2005-09" db="EMBL/GenBank/DDBJ databases">
        <authorList>
            <consortium name="US DOE Joint Genome Institute"/>
            <person name="Copeland A."/>
            <person name="Lucas S."/>
            <person name="Lapidus A."/>
            <person name="Barry K."/>
            <person name="Detter J.C."/>
            <person name="Glavina T."/>
            <person name="Hammon N."/>
            <person name="Israni S."/>
            <person name="Pitluck S."/>
            <person name="Chain P."/>
            <person name="Malfatti S."/>
            <person name="Shin M."/>
            <person name="Vergez L."/>
            <person name="Schmutz J."/>
            <person name="Larimer F."/>
            <person name="Land M."/>
            <person name="Hauser L."/>
            <person name="Kyripides N."/>
            <person name="Lykidis A."/>
            <person name="Richardson P."/>
        </authorList>
    </citation>
    <scope>NUCLEOTIDE SEQUENCE</scope>
    <source>
        <strain>Nb-255</strain>
    </source>
</reference>
<evidence type="ECO:0000256" key="1">
    <source>
        <dbReference type="ARBA" id="ARBA00022612"/>
    </source>
</evidence>
<sequence length="165" mass="17787">MDRLEIKASLNVSDTGEIVGNAWPFAEPDRVGDIITKGAFGEISPDLGMLYQHNPADLIGTWTEVKATDEGLMVKGQLHLDQPRARSVRSLVLKGLVSDLSIGFRTKSSRKEGRNRIIDALDLAEISLVRSGSHPRARITSAKSFDEAAAIAAVINRAAAALALR</sequence>
<proteinExistence type="predicted"/>
<evidence type="ECO:0000256" key="2">
    <source>
        <dbReference type="ARBA" id="ARBA00022670"/>
    </source>
</evidence>
<dbReference type="KEGG" id="nwi:Nwi_1483"/>
<evidence type="ECO:0000313" key="6">
    <source>
        <dbReference type="EMBL" id="ABA04887.1"/>
    </source>
</evidence>
<accession>Q3SS54</accession>
<keyword evidence="1" id="KW-1188">Viral release from host cell</keyword>
<organism evidence="6 7">
    <name type="scientific">Nitrobacter winogradskyi (strain ATCC 25391 / DSM 10237 / CIP 104748 / NCIMB 11846 / Nb-255)</name>
    <dbReference type="NCBI Taxonomy" id="323098"/>
    <lineage>
        <taxon>Bacteria</taxon>
        <taxon>Pseudomonadati</taxon>
        <taxon>Pseudomonadota</taxon>
        <taxon>Alphaproteobacteria</taxon>
        <taxon>Hyphomicrobiales</taxon>
        <taxon>Nitrobacteraceae</taxon>
        <taxon>Nitrobacter</taxon>
    </lineage>
</organism>
<dbReference type="EMBL" id="CP000115">
    <property type="protein sequence ID" value="ABA04744.1"/>
    <property type="molecule type" value="Genomic_DNA"/>
</dbReference>
<evidence type="ECO:0000313" key="7">
    <source>
        <dbReference type="Proteomes" id="UP000002531"/>
    </source>
</evidence>
<evidence type="ECO:0000259" key="4">
    <source>
        <dbReference type="Pfam" id="PF04586"/>
    </source>
</evidence>
<dbReference type="Pfam" id="PF04586">
    <property type="entry name" value="Peptidase_S78"/>
    <property type="match status" value="1"/>
</dbReference>
<dbReference type="Proteomes" id="UP000002531">
    <property type="component" value="Chromosome"/>
</dbReference>
<dbReference type="MEROPS" id="S78.001"/>
<dbReference type="InterPro" id="IPR006433">
    <property type="entry name" value="Prohead_protease"/>
</dbReference>
<protein>
    <recommendedName>
        <fullName evidence="4">Prohead serine protease domain-containing protein</fullName>
    </recommendedName>
</protein>
<feature type="domain" description="Prohead serine protease" evidence="4">
    <location>
        <begin position="5"/>
        <end position="147"/>
    </location>
</feature>
<dbReference type="HOGENOM" id="CLU_073043_2_1_5"/>
<dbReference type="EMBL" id="CP000115">
    <property type="protein sequence ID" value="ABA04887.1"/>
    <property type="molecule type" value="Genomic_DNA"/>
</dbReference>
<dbReference type="eggNOG" id="COG3740">
    <property type="taxonomic scope" value="Bacteria"/>
</dbReference>
<name>Q3SS54_NITWN</name>
<gene>
    <name evidence="5" type="ordered locus">Nwi_1483</name>
    <name evidence="6" type="ordered locus">Nwi_1626</name>
</gene>
<evidence type="ECO:0000313" key="5">
    <source>
        <dbReference type="EMBL" id="ABA04744.1"/>
    </source>
</evidence>
<keyword evidence="3" id="KW-0378">Hydrolase</keyword>
<keyword evidence="7" id="KW-1185">Reference proteome</keyword>
<dbReference type="STRING" id="323098.Nwi_1483"/>
<dbReference type="NCBIfam" id="TIGR01543">
    <property type="entry name" value="proheadase_HK97"/>
    <property type="match status" value="1"/>
</dbReference>
<dbReference type="RefSeq" id="WP_011314751.1">
    <property type="nucleotide sequence ID" value="NC_007406.1"/>
</dbReference>
<dbReference type="GO" id="GO:0006508">
    <property type="term" value="P:proteolysis"/>
    <property type="evidence" value="ECO:0007669"/>
    <property type="project" value="UniProtKB-KW"/>
</dbReference>
<dbReference type="OrthoDB" id="9804926at2"/>
<dbReference type="KEGG" id="nwi:Nwi_1626"/>
<reference evidence="6 7" key="2">
    <citation type="journal article" date="2006" name="Appl. Environ. Microbiol.">
        <title>Genome sequence of the chemolithoautotrophic nitrite-oxidizing bacterium Nitrobacter winogradskyi Nb-255.</title>
        <authorList>
            <person name="Starkenburg S.R."/>
            <person name="Chain P.S."/>
            <person name="Sayavedra-Soto L.A."/>
            <person name="Hauser L."/>
            <person name="Land M.L."/>
            <person name="Larimer F.W."/>
            <person name="Malfatti S.A."/>
            <person name="Klotz M.G."/>
            <person name="Bottomley P.J."/>
            <person name="Arp D.J."/>
            <person name="Hickey W.J."/>
        </authorList>
    </citation>
    <scope>NUCLEOTIDE SEQUENCE [LARGE SCALE GENOMIC DNA]</scope>
    <source>
        <strain evidence="7">ATCC 25391 / DSM 10237 / CIP 104748 / NCIMB 11846 / Nb-255</strain>
        <strain evidence="6">Nb-255</strain>
    </source>
</reference>
<dbReference type="GO" id="GO:0008233">
    <property type="term" value="F:peptidase activity"/>
    <property type="evidence" value="ECO:0007669"/>
    <property type="project" value="UniProtKB-KW"/>
</dbReference>